<comment type="caution">
    <text evidence="1">The sequence shown here is derived from an EMBL/GenBank/DDBJ whole genome shotgun (WGS) entry which is preliminary data.</text>
</comment>
<evidence type="ECO:0008006" key="3">
    <source>
        <dbReference type="Google" id="ProtNLM"/>
    </source>
</evidence>
<proteinExistence type="predicted"/>
<dbReference type="InterPro" id="IPR038590">
    <property type="entry name" value="YaeQ_sf"/>
</dbReference>
<reference evidence="1 2" key="1">
    <citation type="submission" date="2006-09" db="EMBL/GenBank/DDBJ databases">
        <authorList>
            <person name="Emerson D."/>
            <person name="Ferriera S."/>
            <person name="Johnson J."/>
            <person name="Kravitz S."/>
            <person name="Halpern A."/>
            <person name="Remington K."/>
            <person name="Beeson K."/>
            <person name="Tran B."/>
            <person name="Rogers Y.-H."/>
            <person name="Friedman R."/>
            <person name="Venter J.C."/>
        </authorList>
    </citation>
    <scope>NUCLEOTIDE SEQUENCE [LARGE SCALE GENOMIC DNA]</scope>
    <source>
        <strain evidence="1 2">PV-1</strain>
    </source>
</reference>
<dbReference type="PANTHER" id="PTHR38784:SF1">
    <property type="entry name" value="SUCROSE PHOSPHORYLASE"/>
    <property type="match status" value="1"/>
</dbReference>
<dbReference type="Gene3D" id="3.10.640.10">
    <property type="entry name" value="Restriction endonuclease-like alpha-beta roll domain"/>
    <property type="match status" value="1"/>
</dbReference>
<dbReference type="RefSeq" id="WP_009849200.1">
    <property type="nucleotide sequence ID" value="NZ_DS022294.1"/>
</dbReference>
<evidence type="ECO:0000313" key="2">
    <source>
        <dbReference type="Proteomes" id="UP000005297"/>
    </source>
</evidence>
<sequence length="185" mass="21741">MAIKSTIFKAELQITDMDRNYYQDHQLTMARHPSENDERMMVRLLAFALNASESLQFTRGLSSEDEPEIWQKSMSDEIELWIDLGQPDEKRIRKACGRAREVVIYTYQQRSSEVWWEQQRNKLERFDNLGVVNIPDESVALLGQMAQRAMRLQCTIQDGQLWFSNGEQAIEVMPDIWKRATRVKP</sequence>
<dbReference type="Pfam" id="PF07152">
    <property type="entry name" value="YaeQ"/>
    <property type="match status" value="1"/>
</dbReference>
<protein>
    <recommendedName>
        <fullName evidence="3">YaeQ family protein</fullName>
    </recommendedName>
</protein>
<dbReference type="InterPro" id="IPR009822">
    <property type="entry name" value="YaeQ"/>
</dbReference>
<dbReference type="OrthoDB" id="5293309at2"/>
<dbReference type="STRING" id="314344.AL013_03175"/>
<dbReference type="Proteomes" id="UP000005297">
    <property type="component" value="Unassembled WGS sequence"/>
</dbReference>
<dbReference type="InterPro" id="IPR011335">
    <property type="entry name" value="Restrct_endonuc-II-like"/>
</dbReference>
<dbReference type="FunCoup" id="Q0EYY7">
    <property type="interactions" value="23"/>
</dbReference>
<dbReference type="PANTHER" id="PTHR38784">
    <property type="entry name" value="SUCROSE PHOSPHORYLASE"/>
    <property type="match status" value="1"/>
</dbReference>
<dbReference type="CDD" id="cd22368">
    <property type="entry name" value="YaeQ-like"/>
    <property type="match status" value="1"/>
</dbReference>
<dbReference type="InParanoid" id="Q0EYY7"/>
<organism evidence="1 2">
    <name type="scientific">Mariprofundus ferrooxydans PV-1</name>
    <dbReference type="NCBI Taxonomy" id="314345"/>
    <lineage>
        <taxon>Bacteria</taxon>
        <taxon>Pseudomonadati</taxon>
        <taxon>Pseudomonadota</taxon>
        <taxon>Candidatius Mariprofundia</taxon>
        <taxon>Mariprofundales</taxon>
        <taxon>Mariprofundaceae</taxon>
        <taxon>Mariprofundus</taxon>
    </lineage>
</organism>
<keyword evidence="2" id="KW-1185">Reference proteome</keyword>
<evidence type="ECO:0000313" key="1">
    <source>
        <dbReference type="EMBL" id="EAU54420.1"/>
    </source>
</evidence>
<dbReference type="AlphaFoldDB" id="Q0EYY7"/>
<accession>Q0EYY7</accession>
<dbReference type="EMBL" id="AATS01000008">
    <property type="protein sequence ID" value="EAU54420.1"/>
    <property type="molecule type" value="Genomic_DNA"/>
</dbReference>
<dbReference type="HOGENOM" id="CLU_096741_0_0_0"/>
<dbReference type="SUPFAM" id="SSF52980">
    <property type="entry name" value="Restriction endonuclease-like"/>
    <property type="match status" value="1"/>
</dbReference>
<name>Q0EYY7_9PROT</name>
<dbReference type="SMART" id="SM01322">
    <property type="entry name" value="YaeQ"/>
    <property type="match status" value="1"/>
</dbReference>
<dbReference type="eggNOG" id="COG4681">
    <property type="taxonomic scope" value="Bacteria"/>
</dbReference>
<gene>
    <name evidence="1" type="ORF">SPV1_08381</name>
</gene>
<dbReference type="PIRSF" id="PIRSF011484">
    <property type="entry name" value="YaeQ"/>
    <property type="match status" value="1"/>
</dbReference>